<gene>
    <name evidence="9" type="ORF">EC847_104121</name>
</gene>
<dbReference type="SUPFAM" id="SSF49401">
    <property type="entry name" value="Bacterial adhesins"/>
    <property type="match status" value="1"/>
</dbReference>
<dbReference type="AlphaFoldDB" id="A0A4V3BPN1"/>
<comment type="subcellular location">
    <subcellularLocation>
        <location evidence="1">Fimbrium</location>
    </subcellularLocation>
</comment>
<dbReference type="OrthoDB" id="6622839at2"/>
<feature type="region of interest" description="Disordered" evidence="5">
    <location>
        <begin position="316"/>
        <end position="341"/>
    </location>
</feature>
<feature type="compositionally biased region" description="Polar residues" evidence="5">
    <location>
        <begin position="326"/>
        <end position="339"/>
    </location>
</feature>
<dbReference type="PANTHER" id="PTHR33420:SF12">
    <property type="entry name" value="FIMBRIN-LIKE PROTEIN FIMI-RELATED"/>
    <property type="match status" value="1"/>
</dbReference>
<evidence type="ECO:0000313" key="9">
    <source>
        <dbReference type="EMBL" id="TDN59517.1"/>
    </source>
</evidence>
<accession>A0A4V3BPN1</accession>
<evidence type="ECO:0000256" key="1">
    <source>
        <dbReference type="ARBA" id="ARBA00004561"/>
    </source>
</evidence>
<evidence type="ECO:0000256" key="4">
    <source>
        <dbReference type="ARBA" id="ARBA00023263"/>
    </source>
</evidence>
<reference evidence="9 10" key="1">
    <citation type="submission" date="2019-03" db="EMBL/GenBank/DDBJ databases">
        <title>Genomic analyses of the natural microbiome of Caenorhabditis elegans.</title>
        <authorList>
            <person name="Samuel B."/>
        </authorList>
    </citation>
    <scope>NUCLEOTIDE SEQUENCE [LARGE SCALE GENOMIC DNA]</scope>
    <source>
        <strain evidence="9 10">BIGb0156</strain>
    </source>
</reference>
<comment type="caution">
    <text evidence="9">The sequence shown here is derived from an EMBL/GenBank/DDBJ whole genome shotgun (WGS) entry which is preliminary data.</text>
</comment>
<keyword evidence="3 6" id="KW-0732">Signal</keyword>
<keyword evidence="4" id="KW-0281">Fimbrium</keyword>
<name>A0A4V3BPN1_SCAGO</name>
<dbReference type="Proteomes" id="UP000295530">
    <property type="component" value="Unassembled WGS sequence"/>
</dbReference>
<evidence type="ECO:0000256" key="3">
    <source>
        <dbReference type="ARBA" id="ARBA00022729"/>
    </source>
</evidence>
<dbReference type="PANTHER" id="PTHR33420">
    <property type="entry name" value="FIMBRIAL SUBUNIT ELFA-RELATED"/>
    <property type="match status" value="1"/>
</dbReference>
<dbReference type="InterPro" id="IPR054160">
    <property type="entry name" value="MrkD_recept-bd"/>
</dbReference>
<dbReference type="InterPro" id="IPR008966">
    <property type="entry name" value="Adhesion_dom_sf"/>
</dbReference>
<dbReference type="Gene3D" id="2.60.40.3310">
    <property type="match status" value="1"/>
</dbReference>
<comment type="similarity">
    <text evidence="2">Belongs to the fimbrial protein family.</text>
</comment>
<evidence type="ECO:0000256" key="5">
    <source>
        <dbReference type="SAM" id="MobiDB-lite"/>
    </source>
</evidence>
<dbReference type="InterPro" id="IPR000259">
    <property type="entry name" value="Adhesion_dom_fimbrial"/>
</dbReference>
<evidence type="ECO:0000313" key="10">
    <source>
        <dbReference type="Proteomes" id="UP000295530"/>
    </source>
</evidence>
<protein>
    <submittedName>
        <fullName evidence="9">Uncharacterized protein</fullName>
    </submittedName>
</protein>
<dbReference type="InterPro" id="IPR036937">
    <property type="entry name" value="Adhesion_dom_fimbrial_sf"/>
</dbReference>
<evidence type="ECO:0000259" key="7">
    <source>
        <dbReference type="Pfam" id="PF00419"/>
    </source>
</evidence>
<dbReference type="NCBIfam" id="NF011820">
    <property type="entry name" value="PRK15292.1"/>
    <property type="match status" value="1"/>
</dbReference>
<dbReference type="EMBL" id="SNVX01000004">
    <property type="protein sequence ID" value="TDN59517.1"/>
    <property type="molecule type" value="Genomic_DNA"/>
</dbReference>
<dbReference type="Pfam" id="PF00419">
    <property type="entry name" value="Fimbrial"/>
    <property type="match status" value="1"/>
</dbReference>
<feature type="domain" description="MrkD-like receptor binding" evidence="8">
    <location>
        <begin position="53"/>
        <end position="168"/>
    </location>
</feature>
<evidence type="ECO:0000256" key="6">
    <source>
        <dbReference type="SAM" id="SignalP"/>
    </source>
</evidence>
<dbReference type="InterPro" id="IPR050263">
    <property type="entry name" value="Bact_Fimbrial_Adh_Pro"/>
</dbReference>
<feature type="domain" description="Fimbrial-type adhesion" evidence="7">
    <location>
        <begin position="198"/>
        <end position="378"/>
    </location>
</feature>
<keyword evidence="10" id="KW-1185">Reference proteome</keyword>
<sequence>MSKYLYAIVLLLGIIPQLAQAKCNRENSDDHPTISTISLPSQILVSSKNYSGGEILYDSGYISGNDGEVTIKNCSNNYYVGFHYNMTHLAGVSPVLDGVYPTSLPGIGIRTYTLNQAGPYDQERIIDNSWQQGDGEGDHTLNNSSYRVQLVATGGPITSGSITDIGKLATVEFREGQSSSDDGDNASELFLTATDVQVIAMGCSASVSEVNFAMGDIDVSAFNSSPVVEGPPQNVSLSCVAGTNVTLGLTGVNAVSEGDTQDGTVIALTNAGSGTTATGVGVQLSVSTSALPRTYLKPNNTITLFQSSRVSAADWSDGTDAAGQGISDQGSASSFTDSANPGGASESEAITFYANYYKTAATITPGAANAVGTLTLQYN</sequence>
<dbReference type="GO" id="GO:0043709">
    <property type="term" value="P:cell adhesion involved in single-species biofilm formation"/>
    <property type="evidence" value="ECO:0007669"/>
    <property type="project" value="TreeGrafter"/>
</dbReference>
<proteinExistence type="inferred from homology"/>
<evidence type="ECO:0000259" key="8">
    <source>
        <dbReference type="Pfam" id="PF22003"/>
    </source>
</evidence>
<evidence type="ECO:0000256" key="2">
    <source>
        <dbReference type="ARBA" id="ARBA00006671"/>
    </source>
</evidence>
<feature type="signal peptide" evidence="6">
    <location>
        <begin position="1"/>
        <end position="21"/>
    </location>
</feature>
<dbReference type="RefSeq" id="WP_133460948.1">
    <property type="nucleotide sequence ID" value="NZ_SNVX01000004.1"/>
</dbReference>
<organism evidence="9 10">
    <name type="scientific">Scandinavium goeteborgense</name>
    <dbReference type="NCBI Taxonomy" id="1851514"/>
    <lineage>
        <taxon>Bacteria</taxon>
        <taxon>Pseudomonadati</taxon>
        <taxon>Pseudomonadota</taxon>
        <taxon>Gammaproteobacteria</taxon>
        <taxon>Enterobacterales</taxon>
        <taxon>Enterobacteriaceae</taxon>
        <taxon>Scandinavium</taxon>
    </lineage>
</organism>
<dbReference type="Pfam" id="PF22003">
    <property type="entry name" value="MrkDrd"/>
    <property type="match status" value="1"/>
</dbReference>
<dbReference type="Gene3D" id="2.60.40.1090">
    <property type="entry name" value="Fimbrial-type adhesion domain"/>
    <property type="match status" value="1"/>
</dbReference>
<feature type="chain" id="PRO_5020428638" evidence="6">
    <location>
        <begin position="22"/>
        <end position="379"/>
    </location>
</feature>
<dbReference type="GO" id="GO:0009289">
    <property type="term" value="C:pilus"/>
    <property type="evidence" value="ECO:0007669"/>
    <property type="project" value="UniProtKB-SubCell"/>
</dbReference>